<keyword evidence="1" id="KW-0812">Transmembrane</keyword>
<organism evidence="2 3">
    <name type="scientific">Thalassotalea euphylliae</name>
    <dbReference type="NCBI Taxonomy" id="1655234"/>
    <lineage>
        <taxon>Bacteria</taxon>
        <taxon>Pseudomonadati</taxon>
        <taxon>Pseudomonadota</taxon>
        <taxon>Gammaproteobacteria</taxon>
        <taxon>Alteromonadales</taxon>
        <taxon>Colwelliaceae</taxon>
        <taxon>Thalassotalea</taxon>
    </lineage>
</organism>
<dbReference type="Proteomes" id="UP000256999">
    <property type="component" value="Unassembled WGS sequence"/>
</dbReference>
<dbReference type="InterPro" id="IPR021836">
    <property type="entry name" value="DUF3429"/>
</dbReference>
<dbReference type="PANTHER" id="PTHR15887:SF1">
    <property type="entry name" value="TRANSMEMBRANE PROTEIN 69"/>
    <property type="match status" value="1"/>
</dbReference>
<keyword evidence="1" id="KW-1133">Transmembrane helix</keyword>
<keyword evidence="1" id="KW-0472">Membrane</keyword>
<proteinExistence type="predicted"/>
<dbReference type="EMBL" id="QUOV01000001">
    <property type="protein sequence ID" value="REL34579.1"/>
    <property type="molecule type" value="Genomic_DNA"/>
</dbReference>
<feature type="transmembrane region" description="Helical" evidence="1">
    <location>
        <begin position="132"/>
        <end position="151"/>
    </location>
</feature>
<accession>A0A3E0UCG5</accession>
<reference evidence="2 3" key="1">
    <citation type="submission" date="2018-08" db="EMBL/GenBank/DDBJ databases">
        <title>Thalassotalea euphylliae genome.</title>
        <authorList>
            <person name="Summers S."/>
            <person name="Rice S.A."/>
            <person name="Freckelton M.L."/>
            <person name="Nedved B.T."/>
            <person name="Hadfield M.G."/>
        </authorList>
    </citation>
    <scope>NUCLEOTIDE SEQUENCE [LARGE SCALE GENOMIC DNA]</scope>
    <source>
        <strain evidence="2 3">H2</strain>
    </source>
</reference>
<sequence>MHCTGNKGVKTKGVKAMANIINWRTLGYLGLIPFIAATWAATSNTSLLSLSPYQVFVAYSACILSFLAGTLWLKQTAQTATIISNLFTLVAFACLLLPAQLALLVLASGFVLLLASEFKMGLFTDKPLGYQLLRIVLTSIVVLCHILTFNAL</sequence>
<gene>
    <name evidence="2" type="ORF">DXX92_03965</name>
</gene>
<feature type="transmembrane region" description="Helical" evidence="1">
    <location>
        <begin position="85"/>
        <end position="112"/>
    </location>
</feature>
<evidence type="ECO:0000313" key="2">
    <source>
        <dbReference type="EMBL" id="REL34579.1"/>
    </source>
</evidence>
<dbReference type="Pfam" id="PF11911">
    <property type="entry name" value="DUF3429"/>
    <property type="match status" value="1"/>
</dbReference>
<protein>
    <submittedName>
        <fullName evidence="2">DUF3429 domain-containing protein</fullName>
    </submittedName>
</protein>
<dbReference type="OrthoDB" id="8591832at2"/>
<feature type="transmembrane region" description="Helical" evidence="1">
    <location>
        <begin position="21"/>
        <end position="41"/>
    </location>
</feature>
<feature type="transmembrane region" description="Helical" evidence="1">
    <location>
        <begin position="53"/>
        <end position="73"/>
    </location>
</feature>
<comment type="caution">
    <text evidence="2">The sequence shown here is derived from an EMBL/GenBank/DDBJ whole genome shotgun (WGS) entry which is preliminary data.</text>
</comment>
<name>A0A3E0UCG5_9GAMM</name>
<evidence type="ECO:0000313" key="3">
    <source>
        <dbReference type="Proteomes" id="UP000256999"/>
    </source>
</evidence>
<dbReference type="PANTHER" id="PTHR15887">
    <property type="entry name" value="TRANSMEMBRANE PROTEIN 69"/>
    <property type="match status" value="1"/>
</dbReference>
<evidence type="ECO:0000256" key="1">
    <source>
        <dbReference type="SAM" id="Phobius"/>
    </source>
</evidence>
<dbReference type="AlphaFoldDB" id="A0A3E0UCG5"/>